<proteinExistence type="predicted"/>
<gene>
    <name evidence="1" type="ORF">LCGC14_0651250</name>
</gene>
<dbReference type="EMBL" id="LAZR01001213">
    <property type="protein sequence ID" value="KKN48626.1"/>
    <property type="molecule type" value="Genomic_DNA"/>
</dbReference>
<name>A0A0F9THZ9_9ZZZZ</name>
<organism evidence="1">
    <name type="scientific">marine sediment metagenome</name>
    <dbReference type="NCBI Taxonomy" id="412755"/>
    <lineage>
        <taxon>unclassified sequences</taxon>
        <taxon>metagenomes</taxon>
        <taxon>ecological metagenomes</taxon>
    </lineage>
</organism>
<accession>A0A0F9THZ9</accession>
<dbReference type="AlphaFoldDB" id="A0A0F9THZ9"/>
<evidence type="ECO:0000313" key="1">
    <source>
        <dbReference type="EMBL" id="KKN48626.1"/>
    </source>
</evidence>
<comment type="caution">
    <text evidence="1">The sequence shown here is derived from an EMBL/GenBank/DDBJ whole genome shotgun (WGS) entry which is preliminary data.</text>
</comment>
<sequence length="162" mass="18351">MPGKEIVEGKIAQDLSVVDFEDVDGNKPEDIESTLQMQKWETEPEAVKEHADINKDTVLGNLDNVEMVAINLGEEFITSMTALRSMMNDEDIAEYFFPKELILSQLRAKASILALSNSKEGFLRKLKVTRQVFKGYGIEAFDKGMQETSSKIKWNPFTKTKK</sequence>
<reference evidence="1" key="1">
    <citation type="journal article" date="2015" name="Nature">
        <title>Complex archaea that bridge the gap between prokaryotes and eukaryotes.</title>
        <authorList>
            <person name="Spang A."/>
            <person name="Saw J.H."/>
            <person name="Jorgensen S.L."/>
            <person name="Zaremba-Niedzwiedzka K."/>
            <person name="Martijn J."/>
            <person name="Lind A.E."/>
            <person name="van Eijk R."/>
            <person name="Schleper C."/>
            <person name="Guy L."/>
            <person name="Ettema T.J."/>
        </authorList>
    </citation>
    <scope>NUCLEOTIDE SEQUENCE</scope>
</reference>
<protein>
    <submittedName>
        <fullName evidence="1">Uncharacterized protein</fullName>
    </submittedName>
</protein>